<dbReference type="InterPro" id="IPR052708">
    <property type="entry name" value="PxpC"/>
</dbReference>
<dbReference type="Gene3D" id="2.40.100.10">
    <property type="entry name" value="Cyclophilin-like"/>
    <property type="match status" value="1"/>
</dbReference>
<evidence type="ECO:0000313" key="6">
    <source>
        <dbReference type="Proteomes" id="UP001432000"/>
    </source>
</evidence>
<evidence type="ECO:0000259" key="4">
    <source>
        <dbReference type="SMART" id="SM00797"/>
    </source>
</evidence>
<dbReference type="PANTHER" id="PTHR43309:SF3">
    <property type="entry name" value="5-OXOPROLINASE SUBUNIT C"/>
    <property type="match status" value="1"/>
</dbReference>
<evidence type="ECO:0000256" key="2">
    <source>
        <dbReference type="ARBA" id="ARBA00022801"/>
    </source>
</evidence>
<dbReference type="InterPro" id="IPR029000">
    <property type="entry name" value="Cyclophilin-like_dom_sf"/>
</dbReference>
<reference evidence="5 6" key="1">
    <citation type="submission" date="2024-03" db="EMBL/GenBank/DDBJ databases">
        <title>Natural products discovery in diverse microorganisms through a two-stage MS feature dereplication strategy.</title>
        <authorList>
            <person name="Zhang R."/>
        </authorList>
    </citation>
    <scope>NUCLEOTIDE SEQUENCE [LARGE SCALE GENOMIC DNA]</scope>
    <source>
        <strain evidence="5 6">18930</strain>
    </source>
</reference>
<accession>A0ABZ2PEF4</accession>
<dbReference type="SUPFAM" id="SSF50891">
    <property type="entry name" value="Cyclophilin-like"/>
    <property type="match status" value="1"/>
</dbReference>
<evidence type="ECO:0000256" key="1">
    <source>
        <dbReference type="ARBA" id="ARBA00022741"/>
    </source>
</evidence>
<organism evidence="5 6">
    <name type="scientific">Rhodococcus sovatensis</name>
    <dbReference type="NCBI Taxonomy" id="1805840"/>
    <lineage>
        <taxon>Bacteria</taxon>
        <taxon>Bacillati</taxon>
        <taxon>Actinomycetota</taxon>
        <taxon>Actinomycetes</taxon>
        <taxon>Mycobacteriales</taxon>
        <taxon>Nocardiaceae</taxon>
        <taxon>Rhodococcus</taxon>
    </lineage>
</organism>
<name>A0ABZ2PEF4_9NOCA</name>
<keyword evidence="2" id="KW-0378">Hydrolase</keyword>
<keyword evidence="6" id="KW-1185">Reference proteome</keyword>
<feature type="domain" description="Carboxyltransferase" evidence="4">
    <location>
        <begin position="25"/>
        <end position="284"/>
    </location>
</feature>
<keyword evidence="1" id="KW-0547">Nucleotide-binding</keyword>
<evidence type="ECO:0000256" key="3">
    <source>
        <dbReference type="ARBA" id="ARBA00022840"/>
    </source>
</evidence>
<gene>
    <name evidence="5" type="ORF">WDS16_18885</name>
</gene>
<dbReference type="InterPro" id="IPR003778">
    <property type="entry name" value="CT_A_B"/>
</dbReference>
<proteinExistence type="predicted"/>
<dbReference type="Pfam" id="PF02626">
    <property type="entry name" value="CT_A_B"/>
    <property type="match status" value="1"/>
</dbReference>
<dbReference type="SMART" id="SM00797">
    <property type="entry name" value="AHS2"/>
    <property type="match status" value="1"/>
</dbReference>
<dbReference type="Proteomes" id="UP001432000">
    <property type="component" value="Chromosome"/>
</dbReference>
<dbReference type="RefSeq" id="WP_338886753.1">
    <property type="nucleotide sequence ID" value="NZ_CP147846.1"/>
</dbReference>
<dbReference type="NCBIfam" id="TIGR00724">
    <property type="entry name" value="urea_amlyse_rel"/>
    <property type="match status" value="1"/>
</dbReference>
<protein>
    <submittedName>
        <fullName evidence="5">Biotin-dependent carboxyltransferase family protein</fullName>
    </submittedName>
</protein>
<dbReference type="PANTHER" id="PTHR43309">
    <property type="entry name" value="5-OXOPROLINASE SUBUNIT C"/>
    <property type="match status" value="1"/>
</dbReference>
<keyword evidence="3" id="KW-0067">ATP-binding</keyword>
<evidence type="ECO:0000313" key="5">
    <source>
        <dbReference type="EMBL" id="WXG67304.1"/>
    </source>
</evidence>
<dbReference type="EMBL" id="CP147846">
    <property type="protein sequence ID" value="WXG67304.1"/>
    <property type="molecule type" value="Genomic_DNA"/>
</dbReference>
<sequence length="286" mass="29405">MSSLHVLASGPLCTVQDRGRPGYSAIGVGRSGAADVRAHDAANRLVGNSIGCATLESTLGGLRVRAHGRVVAAVTGAPSPVTINGVADGMYCTIVLADGDELFIGTPLSGLRTYLAVRGGIGVEPVLGSRSTDTMSGLGPAPVAAGDNCPVGDGSSEWPAEHWALPPERPGAISVVLGPRADWFTDTESLFAQDWAVTADADRVGVRLDGETPLKRTSSKELPSEGMVVGALQVPPDGMPVVFLADHPVTGGYPVIGVVRSFDIPLLGQLRPGDSVRFTLRDLAPG</sequence>